<dbReference type="PROSITE" id="PS51193">
    <property type="entry name" value="HELICASE_ATP_BIND_2"/>
    <property type="match status" value="1"/>
</dbReference>
<proteinExistence type="predicted"/>
<keyword evidence="6" id="KW-1185">Reference proteome</keyword>
<evidence type="ECO:0000313" key="5">
    <source>
        <dbReference type="EMBL" id="KAJ8711082.1"/>
    </source>
</evidence>
<dbReference type="PANTHER" id="PTHR11472">
    <property type="entry name" value="DNA REPAIR DEAD HELICASE RAD3/XP-D SUBFAMILY MEMBER"/>
    <property type="match status" value="1"/>
</dbReference>
<dbReference type="GO" id="GO:1990918">
    <property type="term" value="P:double-strand break repair involved in meiotic recombination"/>
    <property type="evidence" value="ECO:0007669"/>
    <property type="project" value="TreeGrafter"/>
</dbReference>
<evidence type="ECO:0000256" key="3">
    <source>
        <dbReference type="ARBA" id="ARBA00022840"/>
    </source>
</evidence>
<dbReference type="SUPFAM" id="SSF52540">
    <property type="entry name" value="P-loop containing nucleoside triphosphate hydrolases"/>
    <property type="match status" value="1"/>
</dbReference>
<dbReference type="InterPro" id="IPR045028">
    <property type="entry name" value="DinG/Rad3-like"/>
</dbReference>
<dbReference type="Proteomes" id="UP001231518">
    <property type="component" value="Chromosome 21"/>
</dbReference>
<keyword evidence="2" id="KW-0378">Hydrolase</keyword>
<evidence type="ECO:0000256" key="1">
    <source>
        <dbReference type="ARBA" id="ARBA00022741"/>
    </source>
</evidence>
<protein>
    <recommendedName>
        <fullName evidence="4">Helicase ATP-binding domain-containing protein</fullName>
    </recommendedName>
</protein>
<reference evidence="5" key="1">
    <citation type="submission" date="2023-03" db="EMBL/GenBank/DDBJ databases">
        <title>Chromosome-level genomes of two armyworms, Mythimna separata and Mythimna loreyi, provide insights into the biosynthesis and reception of sex pheromones.</title>
        <authorList>
            <person name="Zhao H."/>
        </authorList>
    </citation>
    <scope>NUCLEOTIDE SEQUENCE</scope>
    <source>
        <strain evidence="5">BeijingLab</strain>
        <tissue evidence="5">Pupa</tissue>
    </source>
</reference>
<keyword evidence="3" id="KW-0067">ATP-binding</keyword>
<dbReference type="GO" id="GO:0003678">
    <property type="term" value="F:DNA helicase activity"/>
    <property type="evidence" value="ECO:0007669"/>
    <property type="project" value="TreeGrafter"/>
</dbReference>
<dbReference type="GO" id="GO:0006289">
    <property type="term" value="P:nucleotide-excision repair"/>
    <property type="evidence" value="ECO:0007669"/>
    <property type="project" value="TreeGrafter"/>
</dbReference>
<evidence type="ECO:0000313" key="6">
    <source>
        <dbReference type="Proteomes" id="UP001231518"/>
    </source>
</evidence>
<dbReference type="GO" id="GO:0005634">
    <property type="term" value="C:nucleus"/>
    <property type="evidence" value="ECO:0007669"/>
    <property type="project" value="TreeGrafter"/>
</dbReference>
<comment type="caution">
    <text evidence="5">The sequence shown here is derived from an EMBL/GenBank/DDBJ whole genome shotgun (WGS) entry which is preliminary data.</text>
</comment>
<evidence type="ECO:0000259" key="4">
    <source>
        <dbReference type="PROSITE" id="PS51193"/>
    </source>
</evidence>
<gene>
    <name evidence="5" type="ORF">PYW07_008324</name>
</gene>
<dbReference type="InterPro" id="IPR027417">
    <property type="entry name" value="P-loop_NTPase"/>
</dbReference>
<name>A0AAD7YDB8_MYTSE</name>
<dbReference type="InterPro" id="IPR014013">
    <property type="entry name" value="Helic_SF1/SF2_ATP-bd_DinG/Rad3"/>
</dbReference>
<feature type="domain" description="Helicase ATP-binding" evidence="4">
    <location>
        <begin position="126"/>
        <end position="280"/>
    </location>
</feature>
<dbReference type="AlphaFoldDB" id="A0AAD7YDB8"/>
<organism evidence="5 6">
    <name type="scientific">Mythimna separata</name>
    <name type="common">Oriental armyworm</name>
    <name type="synonym">Pseudaletia separata</name>
    <dbReference type="NCBI Taxonomy" id="271217"/>
    <lineage>
        <taxon>Eukaryota</taxon>
        <taxon>Metazoa</taxon>
        <taxon>Ecdysozoa</taxon>
        <taxon>Arthropoda</taxon>
        <taxon>Hexapoda</taxon>
        <taxon>Insecta</taxon>
        <taxon>Pterygota</taxon>
        <taxon>Neoptera</taxon>
        <taxon>Endopterygota</taxon>
        <taxon>Lepidoptera</taxon>
        <taxon>Glossata</taxon>
        <taxon>Ditrysia</taxon>
        <taxon>Noctuoidea</taxon>
        <taxon>Noctuidae</taxon>
        <taxon>Noctuinae</taxon>
        <taxon>Hadenini</taxon>
        <taxon>Mythimna</taxon>
    </lineage>
</organism>
<dbReference type="EMBL" id="JARGEI010000022">
    <property type="protein sequence ID" value="KAJ8711082.1"/>
    <property type="molecule type" value="Genomic_DNA"/>
</dbReference>
<evidence type="ECO:0000256" key="2">
    <source>
        <dbReference type="ARBA" id="ARBA00022801"/>
    </source>
</evidence>
<accession>A0AAD7YDB8</accession>
<keyword evidence="1" id="KW-0547">Nucleotide-binding</keyword>
<dbReference type="GO" id="GO:0005524">
    <property type="term" value="F:ATP binding"/>
    <property type="evidence" value="ECO:0007669"/>
    <property type="project" value="UniProtKB-KW"/>
</dbReference>
<dbReference type="PANTHER" id="PTHR11472:SF47">
    <property type="entry name" value="FANCONI ANEMIA GROUP J PROTEIN"/>
    <property type="match status" value="1"/>
</dbReference>
<dbReference type="Gene3D" id="3.40.50.300">
    <property type="entry name" value="P-loop containing nucleotide triphosphate hydrolases"/>
    <property type="match status" value="1"/>
</dbReference>
<sequence>MAEQIEISDDDDSFSGPGCSKIVEKDVLDDVVALSSDEEFNNKSTDNNLISDDEELPEVVMKRNAAIKALFPPKNKPASVKNGPNKKFPMKALFPQKQNVNVTVAKPAKIRPPIEPPKEVFKRMIEGVNVMLPVNPYGSQVALMSKIISGIKKGENCILESPTGSGKTLALLCGALAWQQHEQHRIGQVQVQQYFTQHPELRQDGVAEYIGSPVHQKTDVTPEKLFSRNNFAITLVHVLTHPQVHDARVHERKHADIVSRIGQDQGEEMARWWRQARSQT</sequence>
<dbReference type="GO" id="GO:0016787">
    <property type="term" value="F:hydrolase activity"/>
    <property type="evidence" value="ECO:0007669"/>
    <property type="project" value="UniProtKB-KW"/>
</dbReference>